<accession>A0A291M2N6</accession>
<proteinExistence type="predicted"/>
<dbReference type="InterPro" id="IPR019734">
    <property type="entry name" value="TPR_rpt"/>
</dbReference>
<keyword evidence="4" id="KW-1185">Reference proteome</keyword>
<dbReference type="PROSITE" id="PS50005">
    <property type="entry name" value="TPR"/>
    <property type="match status" value="1"/>
</dbReference>
<dbReference type="PANTHER" id="PTHR12788:SF10">
    <property type="entry name" value="PROTEIN-TYROSINE SULFOTRANSFERASE"/>
    <property type="match status" value="1"/>
</dbReference>
<dbReference type="InterPro" id="IPR011990">
    <property type="entry name" value="TPR-like_helical_dom_sf"/>
</dbReference>
<dbReference type="InterPro" id="IPR026634">
    <property type="entry name" value="TPST-like"/>
</dbReference>
<dbReference type="RefSeq" id="WP_097374036.1">
    <property type="nucleotide sequence ID" value="NZ_CP021404.1"/>
</dbReference>
<dbReference type="Proteomes" id="UP000219050">
    <property type="component" value="Chromosome"/>
</dbReference>
<dbReference type="Gene3D" id="3.40.50.300">
    <property type="entry name" value="P-loop containing nucleotide triphosphate hydrolases"/>
    <property type="match status" value="1"/>
</dbReference>
<sequence length="488" mass="54207">MAKADPNSVQGRFDVAQALQSRGRLAEARAILQALLLRAPKVAQIHFQLGQIAAAEQQTDQAATHYQNAAALAPAEPAIPRAEVLLHSAAGNEDAALAAHDRLIALAPEQVKPRADKALYLQQIGRFDAARAEFRRALKRAPWDGELYRLMVGGEKIAPNAPVIAEMQKALRHPRCTGRARIHMNFALAKAMDDAGRHERVFTYLRPANADTRAAHPYDPKAWEAEVDGWLRLFDGMEFDAPTAPAADSPIFVTGLPRSGTTLVEQILARHSAVTAGEEMNLLRRMAYSRLNYPGAEPRALVDLPRADVRSLGETYVAAAQKRLGTQARFTDKSIQSYLMTGLIRQAIPGARIIVVRRDPRDVALSIYKNVFAEGTHRYAYDLEDLAHYCSVFLRVLDYWRDRLPGGFEEIRYEDLVADPEPQIRALVSAAGLDWEDACLETGTTSGRVRTLSIYQVRQPIYASSRRAWERHAEEMAPFITAMGDRLS</sequence>
<keyword evidence="1" id="KW-0808">Transferase</keyword>
<dbReference type="Pfam" id="PF13181">
    <property type="entry name" value="TPR_8"/>
    <property type="match status" value="1"/>
</dbReference>
<name>A0A291M2N6_9RHOB</name>
<protein>
    <submittedName>
        <fullName evidence="3">Uncharacterized protein</fullName>
    </submittedName>
</protein>
<keyword evidence="2" id="KW-0802">TPR repeat</keyword>
<gene>
    <name evidence="3" type="ORF">CBW24_14915</name>
</gene>
<dbReference type="OrthoDB" id="9800698at2"/>
<evidence type="ECO:0000256" key="1">
    <source>
        <dbReference type="ARBA" id="ARBA00022679"/>
    </source>
</evidence>
<dbReference type="Pfam" id="PF13469">
    <property type="entry name" value="Sulfotransfer_3"/>
    <property type="match status" value="1"/>
</dbReference>
<feature type="repeat" description="TPR" evidence="2">
    <location>
        <begin position="43"/>
        <end position="76"/>
    </location>
</feature>
<dbReference type="SMART" id="SM00028">
    <property type="entry name" value="TPR"/>
    <property type="match status" value="3"/>
</dbReference>
<dbReference type="SUPFAM" id="SSF48452">
    <property type="entry name" value="TPR-like"/>
    <property type="match status" value="1"/>
</dbReference>
<evidence type="ECO:0000256" key="2">
    <source>
        <dbReference type="PROSITE-ProRule" id="PRU00339"/>
    </source>
</evidence>
<dbReference type="GO" id="GO:0008476">
    <property type="term" value="F:protein-tyrosine sulfotransferase activity"/>
    <property type="evidence" value="ECO:0007669"/>
    <property type="project" value="InterPro"/>
</dbReference>
<dbReference type="Gene3D" id="1.25.40.10">
    <property type="entry name" value="Tetratricopeptide repeat domain"/>
    <property type="match status" value="2"/>
</dbReference>
<dbReference type="EMBL" id="CP021404">
    <property type="protein sequence ID" value="ATI43170.1"/>
    <property type="molecule type" value="Genomic_DNA"/>
</dbReference>
<reference evidence="3 4" key="1">
    <citation type="submission" date="2017-05" db="EMBL/GenBank/DDBJ databases">
        <title>Comparative genomic and metabolic analysis of manganese-oxidizing mechanisms in Celeribater manganoxidans DY25T: its adaption to the environment of polymetallic nodule.</title>
        <authorList>
            <person name="Wang X."/>
        </authorList>
    </citation>
    <scope>NUCLEOTIDE SEQUENCE [LARGE SCALE GENOMIC DNA]</scope>
    <source>
        <strain evidence="3 4">DY25</strain>
    </source>
</reference>
<dbReference type="InterPro" id="IPR027417">
    <property type="entry name" value="P-loop_NTPase"/>
</dbReference>
<dbReference type="AlphaFoldDB" id="A0A291M2N6"/>
<evidence type="ECO:0000313" key="4">
    <source>
        <dbReference type="Proteomes" id="UP000219050"/>
    </source>
</evidence>
<organism evidence="3 4">
    <name type="scientific">Pacificitalea manganoxidans</name>
    <dbReference type="NCBI Taxonomy" id="1411902"/>
    <lineage>
        <taxon>Bacteria</taxon>
        <taxon>Pseudomonadati</taxon>
        <taxon>Pseudomonadota</taxon>
        <taxon>Alphaproteobacteria</taxon>
        <taxon>Rhodobacterales</taxon>
        <taxon>Paracoccaceae</taxon>
        <taxon>Pacificitalea</taxon>
    </lineage>
</organism>
<evidence type="ECO:0000313" key="3">
    <source>
        <dbReference type="EMBL" id="ATI43170.1"/>
    </source>
</evidence>
<dbReference type="SUPFAM" id="SSF52540">
    <property type="entry name" value="P-loop containing nucleoside triphosphate hydrolases"/>
    <property type="match status" value="1"/>
</dbReference>
<dbReference type="PANTHER" id="PTHR12788">
    <property type="entry name" value="PROTEIN-TYROSINE SULFOTRANSFERASE 2"/>
    <property type="match status" value="1"/>
</dbReference>
<dbReference type="KEGG" id="cmag:CBW24_14915"/>